<sequence>MAKFPFYKQPDAKDCGPTCLRIISKHYGKSLSLQMLRDLSETTREGSSLMGLSRAAEAIGFKTLAVKIDFNTLFEDVPMPCVVFWRKQHFVVVYKVEKSGGDFKIYISDPSYGLITYGKEEFLEAWIGKGANETTEEGIVLVLETTPRFDEVEENTDKKFSIYKYPKHYLSKYRKYIVQLAIGLIGGSLLALVLPFLTQSIVDIGIQNQDLNFIYLVLFAQIMLYLGQMSIEMIRAWILLHLSSRINISIVSDFFIKLMRLPIKFFDTRVRANIMQRIGDHSRIEQLLTNSSLQTLFSLINFIIFGMVLLIYNYKLFLVFFFGAIAYVLWITFFLKKRRELDYKQFSQLSEEQGQVMELINGMQEIKMNNAENYKRWQWEGTQIKVFRIKIKALKLEQVQTIGGNIISQLKDVLISFIAASLVVEGKLTLGMMLSVQYIIGQLNTPLIQLVSFIRQFQDAKIALERLNEIHEKDDEEQLDQAKLTDLPEGDIQLNNVSFRYTGSVTSVFEGLNLTIPFEKTTAIVGASGSGKTTLMKILAKFYDADQGTVKIGPTELKNISVHTWRANCGIVMQDGYIFNESIAHNIALGDDSVDKMKLGQAVEVANIKEFIESLPLSYNTKIGYEGLGLSGGQTQRMLIARAVYKEPSFVFFDEATSALDANTEKINTDNLNHFLKGKTAVIIAHRLSTVKNADKIVVLDRGRIVEEGSHAELVARSGEYYRLVKNQLELGN</sequence>
<dbReference type="CDD" id="cd02418">
    <property type="entry name" value="Peptidase_C39B"/>
    <property type="match status" value="1"/>
</dbReference>
<evidence type="ECO:0000259" key="11">
    <source>
        <dbReference type="PROSITE" id="PS50929"/>
    </source>
</evidence>
<comment type="subcellular location">
    <subcellularLocation>
        <location evidence="1">Cell membrane</location>
        <topology evidence="1">Multi-pass membrane protein</topology>
    </subcellularLocation>
</comment>
<dbReference type="PROSITE" id="PS50893">
    <property type="entry name" value="ABC_TRANSPORTER_2"/>
    <property type="match status" value="1"/>
</dbReference>
<dbReference type="PANTHER" id="PTHR24221">
    <property type="entry name" value="ATP-BINDING CASSETTE SUB-FAMILY B"/>
    <property type="match status" value="1"/>
</dbReference>
<dbReference type="EMBL" id="JACAGK010000072">
    <property type="protein sequence ID" value="MDM1050112.1"/>
    <property type="molecule type" value="Genomic_DNA"/>
</dbReference>
<keyword evidence="5" id="KW-0653">Protein transport</keyword>
<dbReference type="RefSeq" id="WP_286652274.1">
    <property type="nucleotide sequence ID" value="NZ_JACAGK010000072.1"/>
</dbReference>
<dbReference type="PROSITE" id="PS50929">
    <property type="entry name" value="ABC_TM1F"/>
    <property type="match status" value="1"/>
</dbReference>
<evidence type="ECO:0000313" key="14">
    <source>
        <dbReference type="Proteomes" id="UP001170954"/>
    </source>
</evidence>
<dbReference type="InterPro" id="IPR027417">
    <property type="entry name" value="P-loop_NTPase"/>
</dbReference>
<feature type="transmembrane region" description="Helical" evidence="9">
    <location>
        <begin position="318"/>
        <end position="335"/>
    </location>
</feature>
<dbReference type="SMART" id="SM00382">
    <property type="entry name" value="AAA"/>
    <property type="match status" value="1"/>
</dbReference>
<evidence type="ECO:0000256" key="8">
    <source>
        <dbReference type="ARBA" id="ARBA00043264"/>
    </source>
</evidence>
<evidence type="ECO:0000256" key="9">
    <source>
        <dbReference type="SAM" id="Phobius"/>
    </source>
</evidence>
<evidence type="ECO:0000259" key="10">
    <source>
        <dbReference type="PROSITE" id="PS50893"/>
    </source>
</evidence>
<proteinExistence type="predicted"/>
<feature type="domain" description="ABC transmembrane type-1" evidence="11">
    <location>
        <begin position="180"/>
        <end position="459"/>
    </location>
</feature>
<dbReference type="Proteomes" id="UP001170954">
    <property type="component" value="Unassembled WGS sequence"/>
</dbReference>
<evidence type="ECO:0000256" key="5">
    <source>
        <dbReference type="ARBA" id="ARBA00022927"/>
    </source>
</evidence>
<keyword evidence="2 9" id="KW-0812">Transmembrane</keyword>
<keyword evidence="5" id="KW-0813">Transport</keyword>
<dbReference type="PROSITE" id="PS50990">
    <property type="entry name" value="PEPTIDASE_C39"/>
    <property type="match status" value="1"/>
</dbReference>
<feature type="transmembrane region" description="Helical" evidence="9">
    <location>
        <begin position="176"/>
        <end position="198"/>
    </location>
</feature>
<keyword evidence="4" id="KW-0067">ATP-binding</keyword>
<dbReference type="InterPro" id="IPR011527">
    <property type="entry name" value="ABC1_TM_dom"/>
</dbReference>
<gene>
    <name evidence="13" type="ORF">HX018_17885</name>
</gene>
<keyword evidence="6 9" id="KW-1133">Transmembrane helix</keyword>
<evidence type="ECO:0000259" key="12">
    <source>
        <dbReference type="PROSITE" id="PS50990"/>
    </source>
</evidence>
<dbReference type="PANTHER" id="PTHR24221:SF654">
    <property type="entry name" value="ATP-BINDING CASSETTE SUB-FAMILY B MEMBER 6"/>
    <property type="match status" value="1"/>
</dbReference>
<keyword evidence="8" id="KW-0080">Bacteriocin transport</keyword>
<dbReference type="InterPro" id="IPR039421">
    <property type="entry name" value="Type_1_exporter"/>
</dbReference>
<feature type="domain" description="ABC transporter" evidence="10">
    <location>
        <begin position="492"/>
        <end position="727"/>
    </location>
</feature>
<organism evidence="13 14">
    <name type="scientific">Sphingobacterium hotanense</name>
    <dbReference type="NCBI Taxonomy" id="649196"/>
    <lineage>
        <taxon>Bacteria</taxon>
        <taxon>Pseudomonadati</taxon>
        <taxon>Bacteroidota</taxon>
        <taxon>Sphingobacteriia</taxon>
        <taxon>Sphingobacteriales</taxon>
        <taxon>Sphingobacteriaceae</taxon>
        <taxon>Sphingobacterium</taxon>
    </lineage>
</organism>
<dbReference type="SUPFAM" id="SSF52540">
    <property type="entry name" value="P-loop containing nucleoside triphosphate hydrolases"/>
    <property type="match status" value="1"/>
</dbReference>
<evidence type="ECO:0000256" key="4">
    <source>
        <dbReference type="ARBA" id="ARBA00022840"/>
    </source>
</evidence>
<dbReference type="Gene3D" id="3.40.50.300">
    <property type="entry name" value="P-loop containing nucleotide triphosphate hydrolases"/>
    <property type="match status" value="1"/>
</dbReference>
<dbReference type="Gene3D" id="1.20.1560.10">
    <property type="entry name" value="ABC transporter type 1, transmembrane domain"/>
    <property type="match status" value="1"/>
</dbReference>
<reference evidence="13" key="1">
    <citation type="submission" date="2020-06" db="EMBL/GenBank/DDBJ databases">
        <authorList>
            <person name="Dong N."/>
        </authorList>
    </citation>
    <scope>NUCLEOTIDE SEQUENCE</scope>
    <source>
        <strain evidence="13">R1692</strain>
    </source>
</reference>
<dbReference type="CDD" id="cd18571">
    <property type="entry name" value="ABC_6TM_peptidase_like"/>
    <property type="match status" value="1"/>
</dbReference>
<dbReference type="InterPro" id="IPR003593">
    <property type="entry name" value="AAA+_ATPase"/>
</dbReference>
<dbReference type="InterPro" id="IPR003439">
    <property type="entry name" value="ABC_transporter-like_ATP-bd"/>
</dbReference>
<feature type="transmembrane region" description="Helical" evidence="9">
    <location>
        <begin position="210"/>
        <end position="228"/>
    </location>
</feature>
<evidence type="ECO:0000256" key="6">
    <source>
        <dbReference type="ARBA" id="ARBA00022989"/>
    </source>
</evidence>
<dbReference type="SUPFAM" id="SSF90123">
    <property type="entry name" value="ABC transporter transmembrane region"/>
    <property type="match status" value="1"/>
</dbReference>
<dbReference type="InterPro" id="IPR005074">
    <property type="entry name" value="Peptidase_C39"/>
</dbReference>
<dbReference type="InterPro" id="IPR036640">
    <property type="entry name" value="ABC1_TM_sf"/>
</dbReference>
<reference evidence="13" key="2">
    <citation type="journal article" date="2022" name="Sci. Total Environ.">
        <title>Prevalence, transmission, and molecular epidemiology of tet(X)-positive bacteria among humans, animals, and environmental niches in China: An epidemiological, and genomic-based study.</title>
        <authorList>
            <person name="Dong N."/>
            <person name="Zeng Y."/>
            <person name="Cai C."/>
            <person name="Sun C."/>
            <person name="Lu J."/>
            <person name="Liu C."/>
            <person name="Zhou H."/>
            <person name="Sun Q."/>
            <person name="Shu L."/>
            <person name="Wang H."/>
            <person name="Wang Y."/>
            <person name="Wang S."/>
            <person name="Wu C."/>
            <person name="Chan E.W."/>
            <person name="Chen G."/>
            <person name="Shen Z."/>
            <person name="Chen S."/>
            <person name="Zhang R."/>
        </authorList>
    </citation>
    <scope>NUCLEOTIDE SEQUENCE</scope>
    <source>
        <strain evidence="13">R1692</strain>
    </source>
</reference>
<keyword evidence="14" id="KW-1185">Reference proteome</keyword>
<dbReference type="Pfam" id="PF00664">
    <property type="entry name" value="ABC_membrane"/>
    <property type="match status" value="1"/>
</dbReference>
<evidence type="ECO:0000313" key="13">
    <source>
        <dbReference type="EMBL" id="MDM1050112.1"/>
    </source>
</evidence>
<dbReference type="Pfam" id="PF03412">
    <property type="entry name" value="Peptidase_C39"/>
    <property type="match status" value="1"/>
</dbReference>
<feature type="transmembrane region" description="Helical" evidence="9">
    <location>
        <begin position="293"/>
        <end position="312"/>
    </location>
</feature>
<name>A0ABT7NS94_9SPHI</name>
<protein>
    <submittedName>
        <fullName evidence="13">Peptidase domain-containing ABC transporter</fullName>
    </submittedName>
</protein>
<keyword evidence="3" id="KW-0547">Nucleotide-binding</keyword>
<evidence type="ECO:0000256" key="7">
    <source>
        <dbReference type="ARBA" id="ARBA00023136"/>
    </source>
</evidence>
<evidence type="ECO:0000256" key="2">
    <source>
        <dbReference type="ARBA" id="ARBA00022692"/>
    </source>
</evidence>
<evidence type="ECO:0000256" key="3">
    <source>
        <dbReference type="ARBA" id="ARBA00022741"/>
    </source>
</evidence>
<keyword evidence="7 9" id="KW-0472">Membrane</keyword>
<feature type="domain" description="Peptidase C39" evidence="12">
    <location>
        <begin position="9"/>
        <end position="133"/>
    </location>
</feature>
<comment type="caution">
    <text evidence="13">The sequence shown here is derived from an EMBL/GenBank/DDBJ whole genome shotgun (WGS) entry which is preliminary data.</text>
</comment>
<dbReference type="Gene3D" id="3.90.70.10">
    <property type="entry name" value="Cysteine proteinases"/>
    <property type="match status" value="1"/>
</dbReference>
<evidence type="ECO:0000256" key="1">
    <source>
        <dbReference type="ARBA" id="ARBA00004651"/>
    </source>
</evidence>
<accession>A0ABT7NS94</accession>
<dbReference type="Pfam" id="PF00005">
    <property type="entry name" value="ABC_tran"/>
    <property type="match status" value="1"/>
</dbReference>